<dbReference type="InterPro" id="IPR001304">
    <property type="entry name" value="C-type_lectin-like"/>
</dbReference>
<dbReference type="GO" id="GO:0005886">
    <property type="term" value="C:plasma membrane"/>
    <property type="evidence" value="ECO:0007669"/>
    <property type="project" value="InterPro"/>
</dbReference>
<proteinExistence type="predicted"/>
<feature type="domain" description="C-type lectin" evidence="3">
    <location>
        <begin position="174"/>
        <end position="246"/>
    </location>
</feature>
<dbReference type="PROSITE" id="PS50041">
    <property type="entry name" value="C_TYPE_LECTIN_2"/>
    <property type="match status" value="1"/>
</dbReference>
<dbReference type="InterPro" id="IPR016186">
    <property type="entry name" value="C-type_lectin-like/link_sf"/>
</dbReference>
<evidence type="ECO:0000256" key="2">
    <source>
        <dbReference type="SAM" id="Phobius"/>
    </source>
</evidence>
<dbReference type="Gene3D" id="3.10.100.10">
    <property type="entry name" value="Mannose-Binding Protein A, subunit A"/>
    <property type="match status" value="1"/>
</dbReference>
<dbReference type="InterPro" id="IPR016187">
    <property type="entry name" value="CTDL_fold"/>
</dbReference>
<dbReference type="RefSeq" id="XP_005753530.1">
    <property type="nucleotide sequence ID" value="XM_005753473.1"/>
</dbReference>
<keyword evidence="2" id="KW-1133">Transmembrane helix</keyword>
<feature type="coiled-coil region" evidence="1">
    <location>
        <begin position="133"/>
        <end position="160"/>
    </location>
</feature>
<feature type="transmembrane region" description="Helical" evidence="2">
    <location>
        <begin position="34"/>
        <end position="56"/>
    </location>
</feature>
<dbReference type="SUPFAM" id="SSF56436">
    <property type="entry name" value="C-type lectin-like"/>
    <property type="match status" value="1"/>
</dbReference>
<protein>
    <submittedName>
        <fullName evidence="5">CD209 antigen-like</fullName>
    </submittedName>
</protein>
<gene>
    <name evidence="5" type="primary">LOC102192379</name>
</gene>
<organism evidence="4 5">
    <name type="scientific">Pundamilia nyererei</name>
    <dbReference type="NCBI Taxonomy" id="303518"/>
    <lineage>
        <taxon>Eukaryota</taxon>
        <taxon>Metazoa</taxon>
        <taxon>Chordata</taxon>
        <taxon>Craniata</taxon>
        <taxon>Vertebrata</taxon>
        <taxon>Euteleostomi</taxon>
        <taxon>Actinopterygii</taxon>
        <taxon>Neopterygii</taxon>
        <taxon>Teleostei</taxon>
        <taxon>Neoteleostei</taxon>
        <taxon>Acanthomorphata</taxon>
        <taxon>Ovalentaria</taxon>
        <taxon>Cichlomorphae</taxon>
        <taxon>Cichliformes</taxon>
        <taxon>Cichlidae</taxon>
        <taxon>African cichlids</taxon>
        <taxon>Pseudocrenilabrinae</taxon>
        <taxon>Haplochromini</taxon>
        <taxon>Pundamilia</taxon>
    </lineage>
</organism>
<evidence type="ECO:0000259" key="3">
    <source>
        <dbReference type="PROSITE" id="PS50041"/>
    </source>
</evidence>
<keyword evidence="1" id="KW-0175">Coiled coil</keyword>
<dbReference type="PANTHER" id="PTHR15028">
    <property type="entry name" value="CD72-RELATED"/>
    <property type="match status" value="1"/>
</dbReference>
<dbReference type="Pfam" id="PF00059">
    <property type="entry name" value="Lectin_C"/>
    <property type="match status" value="1"/>
</dbReference>
<dbReference type="InterPro" id="IPR039689">
    <property type="entry name" value="CD72"/>
</dbReference>
<reference evidence="5" key="1">
    <citation type="submission" date="2025-08" db="UniProtKB">
        <authorList>
            <consortium name="RefSeq"/>
        </authorList>
    </citation>
    <scope>IDENTIFICATION</scope>
</reference>
<evidence type="ECO:0000256" key="1">
    <source>
        <dbReference type="SAM" id="Coils"/>
    </source>
</evidence>
<evidence type="ECO:0000313" key="4">
    <source>
        <dbReference type="Proteomes" id="UP000695023"/>
    </source>
</evidence>
<dbReference type="AlphaFoldDB" id="A0A9Y3S8Q0"/>
<dbReference type="GO" id="GO:0004888">
    <property type="term" value="F:transmembrane signaling receptor activity"/>
    <property type="evidence" value="ECO:0007669"/>
    <property type="project" value="InterPro"/>
</dbReference>
<evidence type="ECO:0000313" key="5">
    <source>
        <dbReference type="RefSeq" id="XP_005753530.1"/>
    </source>
</evidence>
<dbReference type="SMART" id="SM00034">
    <property type="entry name" value="CLECT"/>
    <property type="match status" value="1"/>
</dbReference>
<keyword evidence="2" id="KW-0472">Membrane</keyword>
<keyword evidence="2" id="KW-0812">Transmembrane</keyword>
<keyword evidence="4" id="KW-1185">Reference proteome</keyword>
<dbReference type="PANTHER" id="PTHR15028:SF6">
    <property type="entry name" value="B-CELL DIFFERENTIATION ANTIGEN CD72"/>
    <property type="match status" value="1"/>
</dbReference>
<sequence>MMEEIYMNTEYDKFDNAKNCTGPRNYKRSFHSGVIPCLGLLSFFLLIGLITLGVYFHDSAADVSAVSSKLSSMTEERDLLKANLSTTGNKLSSMTEERDLLKTSLSTTGNKLSSMTEERDLLKANLSSTGNKLSSMTEERDLLQANLSEKANELERLQSLSKQKKTCPTGWSIFSGSCYFLSVRSGNWGEARQDCRGKGADLVVMKNSDEQNFLATIINDNTWIGLTDYGMEGLWKWVDGTPLTLA</sequence>
<dbReference type="Proteomes" id="UP000695023">
    <property type="component" value="Unplaced"/>
</dbReference>
<name>A0A9Y3S8Q0_9CICH</name>
<accession>A0A9Y3S8Q0</accession>
<dbReference type="GeneID" id="102192379"/>